<feature type="region of interest" description="Disordered" evidence="2">
    <location>
        <begin position="13"/>
        <end position="41"/>
    </location>
</feature>
<accession>A0A9D4GJA1</accession>
<feature type="compositionally biased region" description="Basic and acidic residues" evidence="2">
    <location>
        <begin position="25"/>
        <end position="40"/>
    </location>
</feature>
<dbReference type="EMBL" id="JAIWYP010000005">
    <property type="protein sequence ID" value="KAH3816090.1"/>
    <property type="molecule type" value="Genomic_DNA"/>
</dbReference>
<dbReference type="AlphaFoldDB" id="A0A9D4GJA1"/>
<evidence type="ECO:0000313" key="3">
    <source>
        <dbReference type="EMBL" id="KAH3816090.1"/>
    </source>
</evidence>
<keyword evidence="4" id="KW-1185">Reference proteome</keyword>
<gene>
    <name evidence="3" type="ORF">DPMN_117598</name>
</gene>
<keyword evidence="1" id="KW-0175">Coiled coil</keyword>
<proteinExistence type="predicted"/>
<sequence length="193" mass="22541">KLDRLRVRGSPDLDRLKLRGSPENVEIRSRSVRDSPDRRMGGQLRYSCHVGDLTPSRLPISKRQANEFLALKEECSGLKKRIQAIEGEMKMSRKENLQLSSEYNKLQDSYRELEALKDRLQDKETRWMSNLTDSQKETESTKAELLKSQEEITLLKQRCEECDKEITRLKSELKRMSGDYGRIAGRSKLPRRK</sequence>
<dbReference type="Proteomes" id="UP000828390">
    <property type="component" value="Unassembled WGS sequence"/>
</dbReference>
<feature type="coiled-coil region" evidence="1">
    <location>
        <begin position="68"/>
        <end position="179"/>
    </location>
</feature>
<feature type="non-terminal residue" evidence="3">
    <location>
        <position position="1"/>
    </location>
</feature>
<name>A0A9D4GJA1_DREPO</name>
<reference evidence="3" key="2">
    <citation type="submission" date="2020-11" db="EMBL/GenBank/DDBJ databases">
        <authorList>
            <person name="McCartney M.A."/>
            <person name="Auch B."/>
            <person name="Kono T."/>
            <person name="Mallez S."/>
            <person name="Becker A."/>
            <person name="Gohl D.M."/>
            <person name="Silverstein K.A.T."/>
            <person name="Koren S."/>
            <person name="Bechman K.B."/>
            <person name="Herman A."/>
            <person name="Abrahante J.E."/>
            <person name="Garbe J."/>
        </authorList>
    </citation>
    <scope>NUCLEOTIDE SEQUENCE</scope>
    <source>
        <strain evidence="3">Duluth1</strain>
        <tissue evidence="3">Whole animal</tissue>
    </source>
</reference>
<dbReference type="Gene3D" id="1.10.287.1490">
    <property type="match status" value="1"/>
</dbReference>
<protein>
    <submittedName>
        <fullName evidence="3">Uncharacterized protein</fullName>
    </submittedName>
</protein>
<organism evidence="3 4">
    <name type="scientific">Dreissena polymorpha</name>
    <name type="common">Zebra mussel</name>
    <name type="synonym">Mytilus polymorpha</name>
    <dbReference type="NCBI Taxonomy" id="45954"/>
    <lineage>
        <taxon>Eukaryota</taxon>
        <taxon>Metazoa</taxon>
        <taxon>Spiralia</taxon>
        <taxon>Lophotrochozoa</taxon>
        <taxon>Mollusca</taxon>
        <taxon>Bivalvia</taxon>
        <taxon>Autobranchia</taxon>
        <taxon>Heteroconchia</taxon>
        <taxon>Euheterodonta</taxon>
        <taxon>Imparidentia</taxon>
        <taxon>Neoheterodontei</taxon>
        <taxon>Myida</taxon>
        <taxon>Dreissenoidea</taxon>
        <taxon>Dreissenidae</taxon>
        <taxon>Dreissena</taxon>
    </lineage>
</organism>
<reference evidence="3" key="1">
    <citation type="journal article" date="2019" name="bioRxiv">
        <title>The Genome of the Zebra Mussel, Dreissena polymorpha: A Resource for Invasive Species Research.</title>
        <authorList>
            <person name="McCartney M.A."/>
            <person name="Auch B."/>
            <person name="Kono T."/>
            <person name="Mallez S."/>
            <person name="Zhang Y."/>
            <person name="Obille A."/>
            <person name="Becker A."/>
            <person name="Abrahante J.E."/>
            <person name="Garbe J."/>
            <person name="Badalamenti J.P."/>
            <person name="Herman A."/>
            <person name="Mangelson H."/>
            <person name="Liachko I."/>
            <person name="Sullivan S."/>
            <person name="Sone E.D."/>
            <person name="Koren S."/>
            <person name="Silverstein K.A.T."/>
            <person name="Beckman K.B."/>
            <person name="Gohl D.M."/>
        </authorList>
    </citation>
    <scope>NUCLEOTIDE SEQUENCE</scope>
    <source>
        <strain evidence="3">Duluth1</strain>
        <tissue evidence="3">Whole animal</tissue>
    </source>
</reference>
<evidence type="ECO:0000256" key="2">
    <source>
        <dbReference type="SAM" id="MobiDB-lite"/>
    </source>
</evidence>
<evidence type="ECO:0000256" key="1">
    <source>
        <dbReference type="SAM" id="Coils"/>
    </source>
</evidence>
<evidence type="ECO:0000313" key="4">
    <source>
        <dbReference type="Proteomes" id="UP000828390"/>
    </source>
</evidence>
<comment type="caution">
    <text evidence="3">The sequence shown here is derived from an EMBL/GenBank/DDBJ whole genome shotgun (WGS) entry which is preliminary data.</text>
</comment>